<protein>
    <recommendedName>
        <fullName evidence="8 10">Aminodeoxychorismate lyase</fullName>
        <ecNumber evidence="8 10">4.1.3.38</ecNumber>
    </recommendedName>
</protein>
<evidence type="ECO:0000313" key="11">
    <source>
        <dbReference type="EMBL" id="AXA83775.1"/>
    </source>
</evidence>
<dbReference type="NCBIfam" id="TIGR03461">
    <property type="entry name" value="pabC_Proteo"/>
    <property type="match status" value="1"/>
</dbReference>
<dbReference type="PANTHER" id="PTHR42743">
    <property type="entry name" value="AMINO-ACID AMINOTRANSFERASE"/>
    <property type="match status" value="1"/>
</dbReference>
<dbReference type="Gene3D" id="3.30.470.10">
    <property type="match status" value="1"/>
</dbReference>
<dbReference type="GO" id="GO:0008153">
    <property type="term" value="P:4-aminobenzoate biosynthetic process"/>
    <property type="evidence" value="ECO:0007669"/>
    <property type="project" value="UniProtKB-UniRule"/>
</dbReference>
<dbReference type="GO" id="GO:0005829">
    <property type="term" value="C:cytosol"/>
    <property type="evidence" value="ECO:0007669"/>
    <property type="project" value="TreeGrafter"/>
</dbReference>
<dbReference type="SUPFAM" id="SSF56752">
    <property type="entry name" value="D-aminoacid aminotransferase-like PLP-dependent enzymes"/>
    <property type="match status" value="1"/>
</dbReference>
<dbReference type="AlphaFoldDB" id="A0A344J415"/>
<accession>A0A344J415</accession>
<evidence type="ECO:0000256" key="7">
    <source>
        <dbReference type="ARBA" id="ARBA00035633"/>
    </source>
</evidence>
<keyword evidence="5" id="KW-0289">Folate biosynthesis</keyword>
<comment type="subunit">
    <text evidence="3">Homodimer.</text>
</comment>
<evidence type="ECO:0000256" key="3">
    <source>
        <dbReference type="ARBA" id="ARBA00011738"/>
    </source>
</evidence>
<dbReference type="RefSeq" id="WP_112925990.1">
    <property type="nucleotide sequence ID" value="NZ_CP029556.1"/>
</dbReference>
<dbReference type="InterPro" id="IPR001544">
    <property type="entry name" value="Aminotrans_IV"/>
</dbReference>
<dbReference type="OrthoDB" id="9805628at2"/>
<dbReference type="Gene3D" id="3.20.10.10">
    <property type="entry name" value="D-amino Acid Aminotransferase, subunit A, domain 2"/>
    <property type="match status" value="1"/>
</dbReference>
<dbReference type="GO" id="GO:0008696">
    <property type="term" value="F:4-amino-4-deoxychorismate lyase activity"/>
    <property type="evidence" value="ECO:0007669"/>
    <property type="project" value="UniProtKB-UniRule"/>
</dbReference>
<keyword evidence="6 11" id="KW-0456">Lyase</keyword>
<dbReference type="Pfam" id="PF01063">
    <property type="entry name" value="Aminotran_4"/>
    <property type="match status" value="1"/>
</dbReference>
<dbReference type="KEGG" id="lue:DCD74_02890"/>
<reference evidence="12" key="1">
    <citation type="submission" date="2018-05" db="EMBL/GenBank/DDBJ databases">
        <title>Luteimonas pekinense sp. nov., isolated from human Meibomian gland secretions, Beijing, China.</title>
        <authorList>
            <person name="Wen T."/>
            <person name="Bai H."/>
            <person name="Lv H."/>
        </authorList>
    </citation>
    <scope>NUCLEOTIDE SEQUENCE [LARGE SCALE GENOMIC DNA]</scope>
    <source>
        <strain evidence="12">83-4</strain>
    </source>
</reference>
<dbReference type="EC" id="4.1.3.38" evidence="8 10"/>
<evidence type="ECO:0000256" key="9">
    <source>
        <dbReference type="ARBA" id="ARBA00049529"/>
    </source>
</evidence>
<evidence type="ECO:0000256" key="2">
    <source>
        <dbReference type="ARBA" id="ARBA00009320"/>
    </source>
</evidence>
<evidence type="ECO:0000256" key="6">
    <source>
        <dbReference type="ARBA" id="ARBA00023239"/>
    </source>
</evidence>
<evidence type="ECO:0000256" key="4">
    <source>
        <dbReference type="ARBA" id="ARBA00022898"/>
    </source>
</evidence>
<dbReference type="InterPro" id="IPR050571">
    <property type="entry name" value="Class-IV_PLP-Dep_Aminotrnsfr"/>
</dbReference>
<evidence type="ECO:0000313" key="12">
    <source>
        <dbReference type="Proteomes" id="UP000251842"/>
    </source>
</evidence>
<keyword evidence="4" id="KW-0663">Pyridoxal phosphate</keyword>
<comment type="similarity">
    <text evidence="2">Belongs to the class-IV pyridoxal-phosphate-dependent aminotransferase family.</text>
</comment>
<evidence type="ECO:0000256" key="1">
    <source>
        <dbReference type="ARBA" id="ARBA00001933"/>
    </source>
</evidence>
<dbReference type="InterPro" id="IPR043131">
    <property type="entry name" value="BCAT-like_N"/>
</dbReference>
<comment type="catalytic activity">
    <reaction evidence="9">
        <text>4-amino-4-deoxychorismate = 4-aminobenzoate + pyruvate + H(+)</text>
        <dbReference type="Rhea" id="RHEA:16201"/>
        <dbReference type="ChEBI" id="CHEBI:15361"/>
        <dbReference type="ChEBI" id="CHEBI:15378"/>
        <dbReference type="ChEBI" id="CHEBI:17836"/>
        <dbReference type="ChEBI" id="CHEBI:58406"/>
        <dbReference type="EC" id="4.1.3.38"/>
    </reaction>
</comment>
<dbReference type="Proteomes" id="UP000251842">
    <property type="component" value="Chromosome"/>
</dbReference>
<evidence type="ECO:0000256" key="8">
    <source>
        <dbReference type="ARBA" id="ARBA00035676"/>
    </source>
</evidence>
<dbReference type="InterPro" id="IPR017824">
    <property type="entry name" value="Aminodeoxychorismate_lyase_IV"/>
</dbReference>
<evidence type="ECO:0000256" key="10">
    <source>
        <dbReference type="NCBIfam" id="TIGR03461"/>
    </source>
</evidence>
<dbReference type="EMBL" id="CP029556">
    <property type="protein sequence ID" value="AXA83775.1"/>
    <property type="molecule type" value="Genomic_DNA"/>
</dbReference>
<dbReference type="InterPro" id="IPR043132">
    <property type="entry name" value="BCAT-like_C"/>
</dbReference>
<proteinExistence type="inferred from homology"/>
<dbReference type="CDD" id="cd01559">
    <property type="entry name" value="ADCL_like"/>
    <property type="match status" value="1"/>
</dbReference>
<name>A0A344J415_9GAMM</name>
<evidence type="ECO:0000256" key="5">
    <source>
        <dbReference type="ARBA" id="ARBA00022909"/>
    </source>
</evidence>
<dbReference type="GO" id="GO:0030170">
    <property type="term" value="F:pyridoxal phosphate binding"/>
    <property type="evidence" value="ECO:0007669"/>
    <property type="project" value="InterPro"/>
</dbReference>
<dbReference type="GO" id="GO:0046656">
    <property type="term" value="P:folic acid biosynthetic process"/>
    <property type="evidence" value="ECO:0007669"/>
    <property type="project" value="UniProtKB-KW"/>
</dbReference>
<sequence>MTEFRIFVGGQRVQAVPPDDRGLAYGDALFETMRAHRGELPWWDRHWARLHDSATRLQMPLPDASQALREARDLIAGRDAVLKLQLTRGSGGRGYAPPSKPEPLWLLSIHPLPAQAVALDAIWCETRLARQPLLAAMKHGNRLEQVLARAEVAQAGADEGVVRDVAGRVTSGTASNLFMLDGEGWHTPELDHAGVAGICRGWVIEQTGAAVRRIRVDEVERAGAVFLCNSVRGILPVQRLGARAWPQIQPEVRALQSMLAQAHPGFATPTEAS</sequence>
<dbReference type="PANTHER" id="PTHR42743:SF2">
    <property type="entry name" value="AMINODEOXYCHORISMATE LYASE"/>
    <property type="match status" value="1"/>
</dbReference>
<keyword evidence="12" id="KW-1185">Reference proteome</keyword>
<gene>
    <name evidence="11" type="primary">pabC</name>
    <name evidence="11" type="ORF">DCD74_02890</name>
</gene>
<organism evidence="11 12">
    <name type="scientific">Solilutibacter oculi</name>
    <dbReference type="NCBI Taxonomy" id="2698682"/>
    <lineage>
        <taxon>Bacteria</taxon>
        <taxon>Pseudomonadati</taxon>
        <taxon>Pseudomonadota</taxon>
        <taxon>Gammaproteobacteria</taxon>
        <taxon>Lysobacterales</taxon>
        <taxon>Lysobacteraceae</taxon>
        <taxon>Solilutibacter</taxon>
    </lineage>
</organism>
<comment type="cofactor">
    <cofactor evidence="1">
        <name>pyridoxal 5'-phosphate</name>
        <dbReference type="ChEBI" id="CHEBI:597326"/>
    </cofactor>
</comment>
<comment type="pathway">
    <text evidence="7">Cofactor biosynthesis; tetrahydrofolate biosynthesis; 4-aminobenzoate from chorismate: step 2/2.</text>
</comment>
<dbReference type="InterPro" id="IPR036038">
    <property type="entry name" value="Aminotransferase-like"/>
</dbReference>